<gene>
    <name evidence="2" type="ORF">CPELLU_LOCUS17840</name>
</gene>
<comment type="caution">
    <text evidence="2">The sequence shown here is derived from an EMBL/GenBank/DDBJ whole genome shotgun (WGS) entry which is preliminary data.</text>
</comment>
<keyword evidence="3" id="KW-1185">Reference proteome</keyword>
<protein>
    <submittedName>
        <fullName evidence="2">12434_t:CDS:1</fullName>
    </submittedName>
</protein>
<feature type="compositionally biased region" description="Low complexity" evidence="1">
    <location>
        <begin position="11"/>
        <end position="35"/>
    </location>
</feature>
<feature type="non-terminal residue" evidence="2">
    <location>
        <position position="399"/>
    </location>
</feature>
<dbReference type="Proteomes" id="UP000789759">
    <property type="component" value="Unassembled WGS sequence"/>
</dbReference>
<sequence>NELFSDEASEYESLGSELSGADSSNNESPSSQSSSDENDWVDELFESKSNAYTLMFDAANKPNAFEKTSRNGFYIGNAKSTIINNSKNSSEEETSKYTLSELEQKIKNEIQDLRLQYTAQYLRLVKSGLTRAQASNTISTSLNHGPWTARLIRTWGNQYTKTGTIQASKRGKHQKIQSLLLDEDIKNKLLEYLSFHKFKLSIPNLCDYVRDEIFSSVRIETGKTIKFKPYQKDIYVNGHERLDVVEYRCSFLDCMAQYELLMPDWSDDLTQQINPVLPAEERLHILVTYDESVFYANDGQRAFWAPIGEQPLHPKSARGSIMQQNNSLPFEQQIPTEACCIIHPDNNCDDYWTISDVVQQLKNKAIPIFEAMHPGCVAVFAFDNSSNHAAFANDALVVS</sequence>
<accession>A0A9N9P9C1</accession>
<organism evidence="2 3">
    <name type="scientific">Cetraspora pellucida</name>
    <dbReference type="NCBI Taxonomy" id="1433469"/>
    <lineage>
        <taxon>Eukaryota</taxon>
        <taxon>Fungi</taxon>
        <taxon>Fungi incertae sedis</taxon>
        <taxon>Mucoromycota</taxon>
        <taxon>Glomeromycotina</taxon>
        <taxon>Glomeromycetes</taxon>
        <taxon>Diversisporales</taxon>
        <taxon>Gigasporaceae</taxon>
        <taxon>Cetraspora</taxon>
    </lineage>
</organism>
<evidence type="ECO:0000313" key="3">
    <source>
        <dbReference type="Proteomes" id="UP000789759"/>
    </source>
</evidence>
<feature type="compositionally biased region" description="Acidic residues" evidence="1">
    <location>
        <begin position="1"/>
        <end position="10"/>
    </location>
</feature>
<evidence type="ECO:0000256" key="1">
    <source>
        <dbReference type="SAM" id="MobiDB-lite"/>
    </source>
</evidence>
<dbReference type="OrthoDB" id="10044727at2759"/>
<name>A0A9N9P9C1_9GLOM</name>
<reference evidence="2" key="1">
    <citation type="submission" date="2021-06" db="EMBL/GenBank/DDBJ databases">
        <authorList>
            <person name="Kallberg Y."/>
            <person name="Tangrot J."/>
            <person name="Rosling A."/>
        </authorList>
    </citation>
    <scope>NUCLEOTIDE SEQUENCE</scope>
    <source>
        <strain evidence="2">FL966</strain>
    </source>
</reference>
<proteinExistence type="predicted"/>
<evidence type="ECO:0000313" key="2">
    <source>
        <dbReference type="EMBL" id="CAG8802745.1"/>
    </source>
</evidence>
<dbReference type="PANTHER" id="PTHR35871:SF1">
    <property type="entry name" value="CXC1-LIKE CYSTEINE CLUSTER ASSOCIATED WITH KDZ TRANSPOSASES DOMAIN-CONTAINING PROTEIN"/>
    <property type="match status" value="1"/>
</dbReference>
<feature type="region of interest" description="Disordered" evidence="1">
    <location>
        <begin position="1"/>
        <end position="39"/>
    </location>
</feature>
<dbReference type="EMBL" id="CAJVQA010032121">
    <property type="protein sequence ID" value="CAG8802745.1"/>
    <property type="molecule type" value="Genomic_DNA"/>
</dbReference>
<dbReference type="PANTHER" id="PTHR35871">
    <property type="entry name" value="EXPRESSED PROTEIN"/>
    <property type="match status" value="1"/>
</dbReference>
<dbReference type="AlphaFoldDB" id="A0A9N9P9C1"/>